<dbReference type="PANTHER" id="PTHR45703">
    <property type="entry name" value="DYNEIN HEAVY CHAIN"/>
    <property type="match status" value="1"/>
</dbReference>
<dbReference type="Pfam" id="PF00534">
    <property type="entry name" value="Glycos_transf_1"/>
    <property type="match status" value="1"/>
</dbReference>
<dbReference type="Gene3D" id="1.20.1520.10">
    <property type="entry name" value="ADP-ribosylation factor-like 2-binding protein, domain"/>
    <property type="match status" value="1"/>
</dbReference>
<dbReference type="InterPro" id="IPR041466">
    <property type="entry name" value="Dynein_AAA5_ext"/>
</dbReference>
<dbReference type="Pfam" id="PF06941">
    <property type="entry name" value="NT5C"/>
    <property type="match status" value="1"/>
</dbReference>
<dbReference type="InterPro" id="IPR042541">
    <property type="entry name" value="BART_sf"/>
</dbReference>
<dbReference type="EMBL" id="CAXAMN010005558">
    <property type="protein sequence ID" value="CAK9014431.1"/>
    <property type="molecule type" value="Genomic_DNA"/>
</dbReference>
<protein>
    <submittedName>
        <fullName evidence="7">Uncharacterized protein</fullName>
    </submittedName>
</protein>
<dbReference type="Gene3D" id="3.20.180.20">
    <property type="entry name" value="Dynein heavy chain, N-terminal domain 2"/>
    <property type="match status" value="1"/>
</dbReference>
<dbReference type="InterPro" id="IPR010708">
    <property type="entry name" value="5'(3')-deoxyribonucleotidase"/>
</dbReference>
<evidence type="ECO:0000259" key="4">
    <source>
        <dbReference type="Pfam" id="PF08550"/>
    </source>
</evidence>
<dbReference type="PANTHER" id="PTHR45703:SF36">
    <property type="entry name" value="DYNEIN HEAVY CHAIN, CYTOPLASMIC"/>
    <property type="match status" value="1"/>
</dbReference>
<organism evidence="7 8">
    <name type="scientific">Durusdinium trenchii</name>
    <dbReference type="NCBI Taxonomy" id="1381693"/>
    <lineage>
        <taxon>Eukaryota</taxon>
        <taxon>Sar</taxon>
        <taxon>Alveolata</taxon>
        <taxon>Dinophyceae</taxon>
        <taxon>Suessiales</taxon>
        <taxon>Symbiodiniaceae</taxon>
        <taxon>Durusdinium</taxon>
    </lineage>
</organism>
<dbReference type="Gene3D" id="1.20.58.1120">
    <property type="match status" value="2"/>
</dbReference>
<evidence type="ECO:0000313" key="7">
    <source>
        <dbReference type="EMBL" id="CAK9014431.1"/>
    </source>
</evidence>
<dbReference type="Proteomes" id="UP001642484">
    <property type="component" value="Unassembled WGS sequence"/>
</dbReference>
<dbReference type="Gene3D" id="3.40.50.2000">
    <property type="entry name" value="Glycogen Phosphorylase B"/>
    <property type="match status" value="2"/>
</dbReference>
<dbReference type="InterPro" id="IPR036412">
    <property type="entry name" value="HAD-like_sf"/>
</dbReference>
<keyword evidence="1" id="KW-0328">Glycosyltransferase</keyword>
<reference evidence="7 8" key="1">
    <citation type="submission" date="2024-02" db="EMBL/GenBank/DDBJ databases">
        <authorList>
            <person name="Chen Y."/>
            <person name="Shah S."/>
            <person name="Dougan E. K."/>
            <person name="Thang M."/>
            <person name="Chan C."/>
        </authorList>
    </citation>
    <scope>NUCLEOTIDE SEQUENCE [LARGE SCALE GENOMIC DNA]</scope>
</reference>
<dbReference type="InterPro" id="IPR001296">
    <property type="entry name" value="Glyco_trans_1"/>
</dbReference>
<name>A0ABP0JJ59_9DINO</name>
<proteinExistence type="predicted"/>
<dbReference type="Pfam" id="PF12775">
    <property type="entry name" value="AAA_7"/>
    <property type="match status" value="1"/>
</dbReference>
<evidence type="ECO:0000259" key="2">
    <source>
        <dbReference type="Pfam" id="PF00534"/>
    </source>
</evidence>
<dbReference type="Gene3D" id="3.40.50.1000">
    <property type="entry name" value="HAD superfamily/HAD-like"/>
    <property type="match status" value="1"/>
</dbReference>
<evidence type="ECO:0000313" key="8">
    <source>
        <dbReference type="Proteomes" id="UP001642484"/>
    </source>
</evidence>
<dbReference type="InterPro" id="IPR035699">
    <property type="entry name" value="AAA_6"/>
</dbReference>
<dbReference type="Gene3D" id="1.20.140.100">
    <property type="entry name" value="Dynein heavy chain, N-terminal domain 2"/>
    <property type="match status" value="1"/>
</dbReference>
<dbReference type="CDD" id="cd03801">
    <property type="entry name" value="GT4_PimA-like"/>
    <property type="match status" value="1"/>
</dbReference>
<dbReference type="InterPro" id="IPR027417">
    <property type="entry name" value="P-loop_NTPase"/>
</dbReference>
<dbReference type="InterPro" id="IPR013602">
    <property type="entry name" value="Dynein_heavy_linker"/>
</dbReference>
<dbReference type="Pfam" id="PF12774">
    <property type="entry name" value="AAA_6"/>
    <property type="match status" value="1"/>
</dbReference>
<gene>
    <name evidence="7" type="ORF">CCMP2556_LOCUS11679</name>
</gene>
<keyword evidence="8" id="KW-1185">Reference proteome</keyword>
<dbReference type="SFLD" id="SFLDG01126">
    <property type="entry name" value="C1.2:_Nucleotidase_Like"/>
    <property type="match status" value="1"/>
</dbReference>
<dbReference type="Pfam" id="PF08550">
    <property type="entry name" value="GATA_AreA"/>
    <property type="match status" value="1"/>
</dbReference>
<feature type="domain" description="Dynein heavy chain hydrolytic ATP-binding dynein motor region" evidence="5">
    <location>
        <begin position="2225"/>
        <end position="2558"/>
    </location>
</feature>
<feature type="domain" description="Nitrogen regulatory protein areA GATA-like" evidence="4">
    <location>
        <begin position="1450"/>
        <end position="1477"/>
    </location>
</feature>
<dbReference type="InterPro" id="IPR013860">
    <property type="entry name" value="AreA_GATA"/>
</dbReference>
<dbReference type="InterPro" id="IPR043157">
    <property type="entry name" value="Dynein_AAA1S"/>
</dbReference>
<dbReference type="Gene3D" id="1.10.40.40">
    <property type="entry name" value="Deoxyribonucleotidase, domain 2"/>
    <property type="match status" value="1"/>
</dbReference>
<dbReference type="SUPFAM" id="SSF52540">
    <property type="entry name" value="P-loop containing nucleoside triphosphate hydrolases"/>
    <property type="match status" value="2"/>
</dbReference>
<dbReference type="InterPro" id="IPR042222">
    <property type="entry name" value="Dynein_2_N"/>
</dbReference>
<dbReference type="InterPro" id="IPR026983">
    <property type="entry name" value="DHC"/>
</dbReference>
<dbReference type="SFLD" id="SFLDG01145">
    <property type="entry name" value="C1.2.1"/>
    <property type="match status" value="1"/>
</dbReference>
<accession>A0ABP0JJ59</accession>
<keyword evidence="1" id="KW-0808">Transferase</keyword>
<dbReference type="SUPFAM" id="SSF56784">
    <property type="entry name" value="HAD-like"/>
    <property type="match status" value="1"/>
</dbReference>
<dbReference type="SFLD" id="SFLDS00003">
    <property type="entry name" value="Haloacid_Dehalogenase"/>
    <property type="match status" value="1"/>
</dbReference>
<evidence type="ECO:0000259" key="3">
    <source>
        <dbReference type="Pfam" id="PF08393"/>
    </source>
</evidence>
<evidence type="ECO:0000259" key="6">
    <source>
        <dbReference type="Pfam" id="PF17852"/>
    </source>
</evidence>
<dbReference type="Gene3D" id="3.40.50.300">
    <property type="entry name" value="P-loop containing nucleotide triphosphate hydrolases"/>
    <property type="match status" value="3"/>
</dbReference>
<dbReference type="InterPro" id="IPR042228">
    <property type="entry name" value="Dynein_linker_3"/>
</dbReference>
<feature type="domain" description="Dynein heavy chain AAA 5 extension" evidence="6">
    <location>
        <begin position="2820"/>
        <end position="2905"/>
    </location>
</feature>
<dbReference type="Gene3D" id="1.10.287.2620">
    <property type="match status" value="1"/>
</dbReference>
<dbReference type="SUPFAM" id="SSF53756">
    <property type="entry name" value="UDP-Glycosyltransferase/glycogen phosphorylase"/>
    <property type="match status" value="1"/>
</dbReference>
<sequence length="3027" mass="341214">MPLGGSVLRFLRQALPALEDYIGHFASHEELLQLEPANFVQAKVDGDISTPEAKQCILEQQQKELEVLDSIPESVVIGLYEVSCHEIRKSFAGKHRKIQELLLDMLLTRFRDGAQEIVDGYSGIFSQLRKTPKDIEEVANMREYIATIPAEILKLAPETKRCLDTYMVLEEFGVQLTADDFYQRWRVFGCPKSTYDLVSKVEDDIKELEAQFEAAQMQEQADFDESIVDMAKTIENFSQYSDFEKLEEIHENVESVNERLKSAASQAKLFNSREALFGKEVTDYGMIAQLTKEWEPFTQLWVTAFNWTKDSKKWLSGPFQQVDAKFCESSVTAGAKTLYKAVKAFEKRENCDEVLQIAKNIKEQIDDFVPKVPLVVGLRNPGMADRHWEQVSNLIGTPVQPTMENFTLENFIELGLVPHAAAIADIGDRAGKERNIETQLKTMQAAWDKVFFDCSEPYRTTGTYILKGADEVMAVLDEQIVVTQAMQFSPFNKPFKEEIDEWNEKLMYVSECLDQWLKVQRAWMYLQPIFDSPDIMKQLPTEGKKFKVVDGKWRQTMSRVHANGHALTQCTQEGLLQQWQVVNKDLDMVQKGLDDYLATKCAAFARFYFLSNDELLEILSQTKDPLRVQPFLSKVFEAMKKLTFTDSLVATQMHSKEGEIIDFVNPVSTKDKNVETWMTAGAPVELTPPNVAALLTFNKGVRGHPDVRHESPAMGDESKMTMDAVAELVFEQFHEEKFQAEVESFILTHFEEFAVALPDGSCPMHWVTTHRKYKQIYEKRLLKILDDCDAEATSFMDRCGRKQLFGGSPGVRCGRKSLHGAVFAQPLWAALRAAASQGAQAARAALVGGWGDWPLCMCLVTPLRTALSLASQQPHATAWQIYSSIWQQGPATAWTGATINLLTSSPMFIVLGPLYHFWKERVGGVMAVVFSSMVESLVTYGPQTVTAQMAVWGHRSTSMAEVLCPYGPGVVIMTLRNAVAMSGIRLLSEPFERALLWGIDQLSLPMPKGMVTFMADLLASSVTSILSAPLNQLYTFAVIDLEYQQAGYLEKLPLCWLFLSSTYLVWGNDGHWHGFSSTLPRDLLLRCVFHATLMSLFALAERISVNLWARFDPANLSDADGLGAELSIANANDADGICPSLGYKNRVHQRFRSVGSCEHVASMAKPGKEANQEISKTRAMDYLGACCEVYGEDPGFQRLWAGLTAGEDFQAFQQLMFDAVRENWEPDEHQLPTPGYQLHQVDVAIPEGAAPGTLLRVTYLGYAHEVPVPPTAEGAARVALQVPLPAPPPAAAWQAPVEVENEMISGVRNVCRIGVESYPELPRTEWVLQNPGQVCLNSSQVHWTAEVEDAIKNHTVESYFTRLSEQLLDLVRLVRGDITKLQRDGNTFGKAWVHEGPVEQWRGALAAAILFGMHSAWYHTTSMVEDQDDLDFTSDLYALTESSTDELLNSWKVFTVLKDDSDQHRRLENAAWRLHAMQRLQKTPTFEAASKDSWAADQLLGVCLKNNLKNETIDDILQVLQHMNFQPEDVPNTSRELRELPHETRLVCAIFTHSLERNGANNFCLYIARLLKKSQPLTVFSPKAGPMKEDFEKLGLEVTIVDTTAPSFLKDLSGALRERKVGLVLANTIMRCDIILMAAELQMPSVWVIHESWPQDQLDHYAKEVFMCKDIDAAVIKRAFAAAGTIVFPSDMQRHLYDGMFRPEAGHTIYNGIPLQQLNQFKQKEDRRKVRAALGYTDEDFVVLHLGTVCSRKGQVFSATACSKLIQEDGCKNLKQLIVGARYIRDHEIKYIDEIFKVAASHGVSCKRWENLTEDEIGKPQITIMDIQAAVLRFYMAADVVLVASLNEVLPLVICESMAFERPVVCSDIDAIPEALTDGVEGYLVPPANADAIRQKVLKLYRDPELRRRMGQAGRARVLRQFSYEHMGERYRELLDTVRSSPSSVPVTQGLSELKGKTVLVDMDNTLVDWDGEFIRRFAKASGRAIEEVEEIVRNRKKFEIEENFPEADRALVLDVIASPGFYEVLEPLPGAVEALSTLVTSGVDVKLLSAPHPVCAASCAREKFLSVERLLGEEFLERLIITRDKTHVQGEILVDDKPQVTGRKAAVWKHVLFNQSYNQDVQGKVRMHSWSQWAETLPGRSCVMYSAASVSFLMLFQLEKCWMSIGALVVIDVHAKDTVEKLAKEKIDDCMSFEWISQLRYYWEMDDRNAENMWVRMVQTPFPYGYEYLGNSFRLVITPLTDMCYMTLMGAQSLNLGGAPAGPAGTGKTETTKDLAKALAKQCVVFNCSPEMDYLMVGKFFKGLASSGAWCCFDEFNRIYIEVLSVIAQQLLQLFSAKRELTSYNDTVELEFDSTLITMKPTFNVFITMNPGYAGRSELPDNLAALFRPMAMMVPDYAMIGEISFYAFGFEKGRHLAKKMVTTFQLCSEQLSAQSHYDYGMRAVKTVIEAAGLNKRKYPDQSEAQILLRALQDVNARVPKFLKDDLPLFYNIISDLFPGVEKPAIDYGKLDEMAQEKSKSFNLQPTDYFIKKQFELFDMIQVRHGMMLVGPTGGGKTCCYRTLQAACTALVEPKDTESPFQRTHVHVLNPKAITQNQLYGAFDEVTREWSDGVAAELIRNATRDNHNPDHHWVMFDGPVDALWIESMNTVLDDNKKLCLVSGEIIALTAKMRMQFEVEDLEVASPATVSRCGMIYMEPESLGYQPFFDSWLQTLPETFSFKPVLEDTLRKLLTDCVAPSISYVLKKTVRCVTTTDNNSIQALFRLMDCYFVNFIPNELKPANTFKEAIAELLGSCWWFDLGKIGLRMPGVIRLVPNLIPLFFFCLVWSIGASCDAKSRKGFSDLVWAMVSEDLRPPVVELLEKAFIQVPPLQENVTFAGIEPGDLLYDYFYDQELEKRQFVPWMTTIPNFEVPRVAKYEEIVVPSVDSVRLVYIFQLLVLNDKHVLCPGPTGTGKSVNISLWLQKQAPENYQGVFINFSAQTHVNQLQDLIDSKLEKRRRGVYGPPAGKKMAGVLFIDVEGSAYEH</sequence>
<feature type="domain" description="Glycosyl transferase family 1" evidence="2">
    <location>
        <begin position="1727"/>
        <end position="1916"/>
    </location>
</feature>
<evidence type="ECO:0000256" key="1">
    <source>
        <dbReference type="ARBA" id="ARBA00022676"/>
    </source>
</evidence>
<dbReference type="Gene3D" id="1.10.8.710">
    <property type="match status" value="1"/>
</dbReference>
<dbReference type="InterPro" id="IPR023214">
    <property type="entry name" value="HAD_sf"/>
</dbReference>
<comment type="caution">
    <text evidence="7">The sequence shown here is derived from an EMBL/GenBank/DDBJ whole genome shotgun (WGS) entry which is preliminary data.</text>
</comment>
<evidence type="ECO:0000259" key="5">
    <source>
        <dbReference type="Pfam" id="PF12774"/>
    </source>
</evidence>
<dbReference type="Pfam" id="PF17852">
    <property type="entry name" value="Dynein_AAA_lid"/>
    <property type="match status" value="1"/>
</dbReference>
<dbReference type="Pfam" id="PF08393">
    <property type="entry name" value="DHC_N2"/>
    <property type="match status" value="1"/>
</dbReference>
<feature type="domain" description="Dynein heavy chain linker" evidence="3">
    <location>
        <begin position="288"/>
        <end position="679"/>
    </location>
</feature>